<keyword evidence="2" id="KW-1185">Reference proteome</keyword>
<gene>
    <name evidence="1" type="ORF">CIT31_29730</name>
</gene>
<dbReference type="Proteomes" id="UP000215931">
    <property type="component" value="Unassembled WGS sequence"/>
</dbReference>
<evidence type="ECO:0000313" key="1">
    <source>
        <dbReference type="EMBL" id="PAP92142.1"/>
    </source>
</evidence>
<protein>
    <submittedName>
        <fullName evidence="1">Uncharacterized protein</fullName>
    </submittedName>
</protein>
<dbReference type="EMBL" id="NPKH01000037">
    <property type="protein sequence ID" value="PAP92142.1"/>
    <property type="molecule type" value="Genomic_DNA"/>
</dbReference>
<proteinExistence type="predicted"/>
<organism evidence="1 2">
    <name type="scientific">Mesorhizobium wenxiniae</name>
    <dbReference type="NCBI Taxonomy" id="2014805"/>
    <lineage>
        <taxon>Bacteria</taxon>
        <taxon>Pseudomonadati</taxon>
        <taxon>Pseudomonadota</taxon>
        <taxon>Alphaproteobacteria</taxon>
        <taxon>Hyphomicrobiales</taxon>
        <taxon>Phyllobacteriaceae</taxon>
        <taxon>Mesorhizobium</taxon>
    </lineage>
</organism>
<comment type="caution">
    <text evidence="1">The sequence shown here is derived from an EMBL/GenBank/DDBJ whole genome shotgun (WGS) entry which is preliminary data.</text>
</comment>
<evidence type="ECO:0000313" key="2">
    <source>
        <dbReference type="Proteomes" id="UP000215931"/>
    </source>
</evidence>
<sequence>MTMRQRCLVAEQPAADRHLLIDRQVAAGDRSRLDRLACRPLHVRWRHQHQIGAIELGLGGVGQFHELAHCHPATKGQHRDVAFQAAQPIDALQLPLVRQAVGADTLDLDLGERGARQHAAPQRAECPGYLHKYRLIGKLRPGRSISSLSRFFPKILQ</sequence>
<reference evidence="1 2" key="1">
    <citation type="submission" date="2017-08" db="EMBL/GenBank/DDBJ databases">
        <title>Mesorhizobium wenxinae sp. nov., a novel rhizobial species isolated from root nodules of chickpea (Cicer arietinum L.).</title>
        <authorList>
            <person name="Zhang J."/>
        </authorList>
    </citation>
    <scope>NUCLEOTIDE SEQUENCE [LARGE SCALE GENOMIC DNA]</scope>
    <source>
        <strain evidence="2">WYCCWR 10019</strain>
    </source>
</reference>
<dbReference type="AlphaFoldDB" id="A0A271K8Q0"/>
<accession>A0A271K8Q0</accession>
<name>A0A271K8Q0_9HYPH</name>